<gene>
    <name evidence="3" type="ORF">V5799_007550</name>
</gene>
<sequence>MAVQAPRPPAPAAAAAARRPSVAPTAGATTAGATQATEKGTEKNRDFAETLTSEFQAAGDQSQGMHDDPRNAYRARKNYVLFIEIIMAVCVIALIVGTVVMFVVGSNTGVITLQPDAGGTQHPLDSNPGQNTSNQNPAPLGSDYYEEEVT</sequence>
<accession>A0AAQ4FFX0</accession>
<reference evidence="3 4" key="1">
    <citation type="journal article" date="2023" name="Arcadia Sci">
        <title>De novo assembly of a long-read Amblyomma americanum tick genome.</title>
        <authorList>
            <person name="Chou S."/>
            <person name="Poskanzer K.E."/>
            <person name="Rollins M."/>
            <person name="Thuy-Boun P.S."/>
        </authorList>
    </citation>
    <scope>NUCLEOTIDE SEQUENCE [LARGE SCALE GENOMIC DNA]</scope>
    <source>
        <strain evidence="3">F_SG_1</strain>
        <tissue evidence="3">Salivary glands</tissue>
    </source>
</reference>
<feature type="region of interest" description="Disordered" evidence="1">
    <location>
        <begin position="1"/>
        <end position="45"/>
    </location>
</feature>
<evidence type="ECO:0000313" key="4">
    <source>
        <dbReference type="Proteomes" id="UP001321473"/>
    </source>
</evidence>
<feature type="compositionally biased region" description="Low complexity" evidence="1">
    <location>
        <begin position="12"/>
        <end position="38"/>
    </location>
</feature>
<dbReference type="AlphaFoldDB" id="A0AAQ4FFX0"/>
<comment type="caution">
    <text evidence="3">The sequence shown here is derived from an EMBL/GenBank/DDBJ whole genome shotgun (WGS) entry which is preliminary data.</text>
</comment>
<feature type="compositionally biased region" description="Polar residues" evidence="1">
    <location>
        <begin position="123"/>
        <end position="137"/>
    </location>
</feature>
<name>A0AAQ4FFX0_AMBAM</name>
<evidence type="ECO:0000313" key="3">
    <source>
        <dbReference type="EMBL" id="KAK8786080.1"/>
    </source>
</evidence>
<dbReference type="Proteomes" id="UP001321473">
    <property type="component" value="Unassembled WGS sequence"/>
</dbReference>
<protein>
    <submittedName>
        <fullName evidence="3">Uncharacterized protein</fullName>
    </submittedName>
</protein>
<keyword evidence="4" id="KW-1185">Reference proteome</keyword>
<keyword evidence="2" id="KW-0472">Membrane</keyword>
<feature type="transmembrane region" description="Helical" evidence="2">
    <location>
        <begin position="79"/>
        <end position="104"/>
    </location>
</feature>
<keyword evidence="2" id="KW-0812">Transmembrane</keyword>
<dbReference type="EMBL" id="JARKHS020003046">
    <property type="protein sequence ID" value="KAK8786080.1"/>
    <property type="molecule type" value="Genomic_DNA"/>
</dbReference>
<proteinExistence type="predicted"/>
<organism evidence="3 4">
    <name type="scientific">Amblyomma americanum</name>
    <name type="common">Lone star tick</name>
    <dbReference type="NCBI Taxonomy" id="6943"/>
    <lineage>
        <taxon>Eukaryota</taxon>
        <taxon>Metazoa</taxon>
        <taxon>Ecdysozoa</taxon>
        <taxon>Arthropoda</taxon>
        <taxon>Chelicerata</taxon>
        <taxon>Arachnida</taxon>
        <taxon>Acari</taxon>
        <taxon>Parasitiformes</taxon>
        <taxon>Ixodida</taxon>
        <taxon>Ixodoidea</taxon>
        <taxon>Ixodidae</taxon>
        <taxon>Amblyomminae</taxon>
        <taxon>Amblyomma</taxon>
    </lineage>
</organism>
<keyword evidence="2" id="KW-1133">Transmembrane helix</keyword>
<evidence type="ECO:0000256" key="2">
    <source>
        <dbReference type="SAM" id="Phobius"/>
    </source>
</evidence>
<feature type="region of interest" description="Disordered" evidence="1">
    <location>
        <begin position="116"/>
        <end position="150"/>
    </location>
</feature>
<evidence type="ECO:0000256" key="1">
    <source>
        <dbReference type="SAM" id="MobiDB-lite"/>
    </source>
</evidence>
<feature type="compositionally biased region" description="Pro residues" evidence="1">
    <location>
        <begin position="1"/>
        <end position="11"/>
    </location>
</feature>